<dbReference type="Pfam" id="PF22673">
    <property type="entry name" value="MCP-like_PDC_1"/>
    <property type="match status" value="1"/>
</dbReference>
<dbReference type="OrthoDB" id="1061490at2"/>
<dbReference type="CDD" id="cd12913">
    <property type="entry name" value="PDC1_MCP_like"/>
    <property type="match status" value="1"/>
</dbReference>
<name>A0A1Z4M1Y3_9CYAN</name>
<organism evidence="1 2">
    <name type="scientific">Calothrix parasitica NIES-267</name>
    <dbReference type="NCBI Taxonomy" id="1973488"/>
    <lineage>
        <taxon>Bacteria</taxon>
        <taxon>Bacillati</taxon>
        <taxon>Cyanobacteriota</taxon>
        <taxon>Cyanophyceae</taxon>
        <taxon>Nostocales</taxon>
        <taxon>Calotrichaceae</taxon>
        <taxon>Calothrix</taxon>
    </lineage>
</organism>
<proteinExistence type="predicted"/>
<evidence type="ECO:0000313" key="2">
    <source>
        <dbReference type="Proteomes" id="UP000218418"/>
    </source>
</evidence>
<dbReference type="EMBL" id="AP018227">
    <property type="protein sequence ID" value="BAY87476.1"/>
    <property type="molecule type" value="Genomic_DNA"/>
</dbReference>
<protein>
    <submittedName>
        <fullName evidence="1">Uncharacterized protein</fullName>
    </submittedName>
</protein>
<evidence type="ECO:0000313" key="1">
    <source>
        <dbReference type="EMBL" id="BAY87476.1"/>
    </source>
</evidence>
<sequence length="176" mass="20197">MNNIFQNVKFDVSYLKSYFAIFKDKAVVNRKEETRKVIQEATEELVSSFGHIPSDIDYIFNTLKNHLQNNPEIFASAFAFLPEIICSCPVVLRDNNGFKKKDIAKEFMYANAVWYDVPVKQEKPVWSAPYFDIGKAGEDILLTSYSVPVFDKNSKLMGVIISDLLLARLEDIQKIE</sequence>
<reference evidence="1 2" key="1">
    <citation type="submission" date="2017-06" db="EMBL/GenBank/DDBJ databases">
        <title>Genome sequencing of cyanobaciteial culture collection at National Institute for Environmental Studies (NIES).</title>
        <authorList>
            <person name="Hirose Y."/>
            <person name="Shimura Y."/>
            <person name="Fujisawa T."/>
            <person name="Nakamura Y."/>
            <person name="Kawachi M."/>
        </authorList>
    </citation>
    <scope>NUCLEOTIDE SEQUENCE [LARGE SCALE GENOMIC DNA]</scope>
    <source>
        <strain evidence="1 2">NIES-267</strain>
    </source>
</reference>
<dbReference type="AlphaFoldDB" id="A0A1Z4M1Y3"/>
<gene>
    <name evidence="1" type="ORF">NIES267_69980</name>
</gene>
<dbReference type="Gene3D" id="3.30.450.20">
    <property type="entry name" value="PAS domain"/>
    <property type="match status" value="1"/>
</dbReference>
<keyword evidence="2" id="KW-1185">Reference proteome</keyword>
<dbReference type="Proteomes" id="UP000218418">
    <property type="component" value="Chromosome"/>
</dbReference>
<accession>A0A1Z4M1Y3</accession>